<dbReference type="InterPro" id="IPR036855">
    <property type="entry name" value="Znf_CCCH_sf"/>
</dbReference>
<comment type="similarity">
    <text evidence="3">Belongs to the ZC3H15/TMA46 family.</text>
</comment>
<feature type="region of interest" description="Disordered" evidence="13">
    <location>
        <begin position="317"/>
        <end position="399"/>
    </location>
</feature>
<dbReference type="AlphaFoldDB" id="A0A6F9DWQ1"/>
<evidence type="ECO:0000256" key="5">
    <source>
        <dbReference type="ARBA" id="ARBA00022490"/>
    </source>
</evidence>
<feature type="compositionally biased region" description="Basic and acidic residues" evidence="13">
    <location>
        <begin position="11"/>
        <end position="27"/>
    </location>
</feature>
<evidence type="ECO:0000256" key="7">
    <source>
        <dbReference type="ARBA" id="ARBA00022737"/>
    </source>
</evidence>
<feature type="zinc finger region" description="C3H1-type" evidence="12">
    <location>
        <begin position="98"/>
        <end position="125"/>
    </location>
</feature>
<dbReference type="FunFam" id="4.10.1000.10:FF:000050">
    <property type="entry name" value="AGAP008634-PA"/>
    <property type="match status" value="1"/>
</dbReference>
<evidence type="ECO:0000256" key="10">
    <source>
        <dbReference type="ARBA" id="ARBA00023054"/>
    </source>
</evidence>
<dbReference type="GO" id="GO:0005829">
    <property type="term" value="C:cytosol"/>
    <property type="evidence" value="ECO:0007669"/>
    <property type="project" value="TreeGrafter"/>
</dbReference>
<dbReference type="GO" id="GO:0002181">
    <property type="term" value="P:cytoplasmic translation"/>
    <property type="evidence" value="ECO:0007669"/>
    <property type="project" value="TreeGrafter"/>
</dbReference>
<dbReference type="Pfam" id="PF00642">
    <property type="entry name" value="zf-CCCH"/>
    <property type="match status" value="1"/>
</dbReference>
<keyword evidence="10" id="KW-0175">Coiled coil</keyword>
<keyword evidence="6 12" id="KW-0479">Metal-binding</keyword>
<feature type="zinc finger region" description="C3H1-type" evidence="12">
    <location>
        <begin position="173"/>
        <end position="210"/>
    </location>
</feature>
<evidence type="ECO:0000256" key="11">
    <source>
        <dbReference type="ARBA" id="ARBA00023242"/>
    </source>
</evidence>
<evidence type="ECO:0000256" key="1">
    <source>
        <dbReference type="ARBA" id="ARBA00004123"/>
    </source>
</evidence>
<sequence length="418" mass="46972">MPPKKQQKASSKTEQKKKDKIIEDKTFGLKNKKGNKQQKFVKHVNQQVKFGGDPSARKLEQQKADEKKKRELEKKKQAEMDSLFRPAIAQTKVGKGADPKSVLCAFFKQGQCTKGDKCKFSHDLAVERKGEKRSLYADGREDGLENDTMDKWDEDKLKEVVEKKHGEGNKQKMKTDIVCKYFVQAIEDKKYGWFWSCPNGSSCIYRHALPPGFVLKSDKKLMEEQKEKISIEDLIEKERAALGSKVTRVTLETFLAWKKRKKAEKIKAMKAKKDKRHKDFKSGKLLGVSGREVFEFQPEMVGEDDADADDVTYRKEVAEAEEDDGVAVRGVSDEMFVPEEVDASGTQATSDRLHTPASTATDTAQSSSEAGGDASQTPTTSGLNQNGQTSPEEDVAVDENLFTEDLDDLEAELEELDV</sequence>
<organism evidence="15">
    <name type="scientific">Phallusia mammillata</name>
    <dbReference type="NCBI Taxonomy" id="59560"/>
    <lineage>
        <taxon>Eukaryota</taxon>
        <taxon>Metazoa</taxon>
        <taxon>Chordata</taxon>
        <taxon>Tunicata</taxon>
        <taxon>Ascidiacea</taxon>
        <taxon>Phlebobranchia</taxon>
        <taxon>Ascidiidae</taxon>
        <taxon>Phallusia</taxon>
    </lineage>
</organism>
<dbReference type="SUPFAM" id="SSF90229">
    <property type="entry name" value="CCCH zinc finger"/>
    <property type="match status" value="1"/>
</dbReference>
<dbReference type="GO" id="GO:0005634">
    <property type="term" value="C:nucleus"/>
    <property type="evidence" value="ECO:0007669"/>
    <property type="project" value="UniProtKB-SubCell"/>
</dbReference>
<dbReference type="Pfam" id="PF16543">
    <property type="entry name" value="DFRP_C"/>
    <property type="match status" value="1"/>
</dbReference>
<feature type="domain" description="C3H1-type" evidence="14">
    <location>
        <begin position="173"/>
        <end position="210"/>
    </location>
</feature>
<dbReference type="EMBL" id="LR792015">
    <property type="protein sequence ID" value="CAB3267877.1"/>
    <property type="molecule type" value="mRNA"/>
</dbReference>
<dbReference type="PANTHER" id="PTHR12681">
    <property type="entry name" value="ZINC FINGER-CONTAINING PROTEIN P48ZNF"/>
    <property type="match status" value="1"/>
</dbReference>
<proteinExistence type="evidence at transcript level"/>
<keyword evidence="11" id="KW-0539">Nucleus</keyword>
<evidence type="ECO:0000256" key="3">
    <source>
        <dbReference type="ARBA" id="ARBA00010043"/>
    </source>
</evidence>
<evidence type="ECO:0000256" key="13">
    <source>
        <dbReference type="SAM" id="MobiDB-lite"/>
    </source>
</evidence>
<keyword evidence="5" id="KW-0963">Cytoplasm</keyword>
<keyword evidence="9 12" id="KW-0862">Zinc</keyword>
<feature type="compositionally biased region" description="Basic residues" evidence="13">
    <location>
        <begin position="30"/>
        <end position="42"/>
    </location>
</feature>
<dbReference type="PROSITE" id="PS50103">
    <property type="entry name" value="ZF_C3H1"/>
    <property type="match status" value="2"/>
</dbReference>
<evidence type="ECO:0000256" key="6">
    <source>
        <dbReference type="ARBA" id="ARBA00022723"/>
    </source>
</evidence>
<dbReference type="InterPro" id="IPR000571">
    <property type="entry name" value="Znf_CCCH"/>
</dbReference>
<evidence type="ECO:0000256" key="4">
    <source>
        <dbReference type="ARBA" id="ARBA00015073"/>
    </source>
</evidence>
<comment type="subcellular location">
    <subcellularLocation>
        <location evidence="2">Cytoplasm</location>
    </subcellularLocation>
    <subcellularLocation>
        <location evidence="1">Nucleus</location>
    </subcellularLocation>
</comment>
<evidence type="ECO:0000256" key="9">
    <source>
        <dbReference type="ARBA" id="ARBA00022833"/>
    </source>
</evidence>
<keyword evidence="8 12" id="KW-0863">Zinc-finger</keyword>
<dbReference type="GO" id="GO:0008270">
    <property type="term" value="F:zinc ion binding"/>
    <property type="evidence" value="ECO:0007669"/>
    <property type="project" value="UniProtKB-KW"/>
</dbReference>
<dbReference type="SMART" id="SM00356">
    <property type="entry name" value="ZnF_C3H1"/>
    <property type="match status" value="2"/>
</dbReference>
<gene>
    <name evidence="15" type="primary">Zc3h15</name>
</gene>
<dbReference type="Gene3D" id="6.20.400.10">
    <property type="match status" value="1"/>
</dbReference>
<feature type="compositionally biased region" description="Low complexity" evidence="13">
    <location>
        <begin position="355"/>
        <end position="370"/>
    </location>
</feature>
<keyword evidence="7" id="KW-0677">Repeat</keyword>
<feature type="region of interest" description="Disordered" evidence="13">
    <location>
        <begin position="1"/>
        <end position="78"/>
    </location>
</feature>
<feature type="domain" description="C3H1-type" evidence="14">
    <location>
        <begin position="98"/>
        <end position="125"/>
    </location>
</feature>
<reference evidence="15" key="1">
    <citation type="submission" date="2020-04" db="EMBL/GenBank/DDBJ databases">
        <authorList>
            <person name="Neveu A P."/>
        </authorList>
    </citation>
    <scope>NUCLEOTIDE SEQUENCE</scope>
    <source>
        <tissue evidence="15">Whole embryo</tissue>
    </source>
</reference>
<accession>A0A6F9DWQ1</accession>
<dbReference type="Gene3D" id="4.10.1000.10">
    <property type="entry name" value="Zinc finger, CCCH-type"/>
    <property type="match status" value="1"/>
</dbReference>
<evidence type="ECO:0000256" key="2">
    <source>
        <dbReference type="ARBA" id="ARBA00004496"/>
    </source>
</evidence>
<dbReference type="PANTHER" id="PTHR12681:SF0">
    <property type="entry name" value="ZINC FINGER CCCH DOMAIN-CONTAINING PROTEIN 15"/>
    <property type="match status" value="1"/>
</dbReference>
<evidence type="ECO:0000313" key="15">
    <source>
        <dbReference type="EMBL" id="CAB3267877.1"/>
    </source>
</evidence>
<feature type="compositionally biased region" description="Polar residues" evidence="13">
    <location>
        <begin position="374"/>
        <end position="390"/>
    </location>
</feature>
<dbReference type="GO" id="GO:0003729">
    <property type="term" value="F:mRNA binding"/>
    <property type="evidence" value="ECO:0007669"/>
    <property type="project" value="TreeGrafter"/>
</dbReference>
<name>A0A6F9DWQ1_9ASCI</name>
<protein>
    <recommendedName>
        <fullName evidence="4">Zinc finger CCCH domain-containing protein 15</fullName>
    </recommendedName>
</protein>
<feature type="compositionally biased region" description="Basic and acidic residues" evidence="13">
    <location>
        <begin position="55"/>
        <end position="78"/>
    </location>
</feature>
<evidence type="ECO:0000256" key="8">
    <source>
        <dbReference type="ARBA" id="ARBA00022771"/>
    </source>
</evidence>
<evidence type="ECO:0000259" key="14">
    <source>
        <dbReference type="PROSITE" id="PS50103"/>
    </source>
</evidence>
<dbReference type="InterPro" id="IPR032378">
    <property type="entry name" value="ZC3H15/TMA46_C"/>
</dbReference>
<evidence type="ECO:0000256" key="12">
    <source>
        <dbReference type="PROSITE-ProRule" id="PRU00723"/>
    </source>
</evidence>